<feature type="region of interest" description="RNA binding; important for wobble base 34 recognition" evidence="7">
    <location>
        <begin position="272"/>
        <end position="276"/>
    </location>
</feature>
<keyword evidence="7" id="KW-0479">Metal-binding</keyword>
<evidence type="ECO:0000313" key="10">
    <source>
        <dbReference type="Proteomes" id="UP000323257"/>
    </source>
</evidence>
<evidence type="ECO:0000259" key="8">
    <source>
        <dbReference type="Pfam" id="PF01702"/>
    </source>
</evidence>
<gene>
    <name evidence="7" type="primary">tgt</name>
    <name evidence="9" type="ORF">BCM02_106106</name>
</gene>
<dbReference type="Gene3D" id="3.20.20.105">
    <property type="entry name" value="Queuine tRNA-ribosyltransferase-like"/>
    <property type="match status" value="1"/>
</dbReference>
<dbReference type="HAMAP" id="MF_00168">
    <property type="entry name" value="Q_tRNA_Tgt"/>
    <property type="match status" value="1"/>
</dbReference>
<dbReference type="NCBIfam" id="TIGR00430">
    <property type="entry name" value="Q_tRNA_tgt"/>
    <property type="match status" value="1"/>
</dbReference>
<keyword evidence="4 7" id="KW-0671">Queuosine biosynthesis</keyword>
<feature type="active site" description="Nucleophile" evidence="7">
    <location>
        <position position="267"/>
    </location>
</feature>
<dbReference type="AlphaFoldDB" id="A0A5S5C674"/>
<protein>
    <recommendedName>
        <fullName evidence="7">Queuine tRNA-ribosyltransferase</fullName>
        <ecNumber evidence="7">2.4.2.29</ecNumber>
    </recommendedName>
    <alternativeName>
        <fullName evidence="7">Guanine insertion enzyme</fullName>
    </alternativeName>
    <alternativeName>
        <fullName evidence="7">tRNA-guanine transglycosylase</fullName>
    </alternativeName>
</protein>
<evidence type="ECO:0000256" key="4">
    <source>
        <dbReference type="ARBA" id="ARBA00022785"/>
    </source>
</evidence>
<sequence length="377" mass="42626">MAIKYELIKVCKQSGARLGRVHTPHGIIDTPTFMPVGTQATVKTMSPEELKQMDAHIILSNTYHLFLRPGHEIVRQAGGLHKFMNWDRPILTDSGGFQVFSLSNMRKIKEEGVEFRSHLNGDKLFISPEKAMEIQNALGPDIMMAFDECAPYPADHKYVKQSLERTTRWAERCLNSHARPHDQALFAIVQGGMYEDLRKQSAADLTSMDFPGYAIGGLSVGEPKDLMFNMLDVTVPLLPANKPRYLMGVGSPDALLEGSIRGIDMFDCVLPTRIARNGTTMTSSGRLVIKNAKFTEDFGPLDPECSCYTCQNYSRAYIRHLIKADETFGLRLTTYHNLHFLLQLMRDVRQAIMDDRLLDFRDAFFAKYGLFDNDKGF</sequence>
<comment type="pathway">
    <text evidence="7">tRNA modification; tRNA-queuosine biosynthesis.</text>
</comment>
<feature type="domain" description="tRNA-guanine(15) transglycosylase-like" evidence="8">
    <location>
        <begin position="14"/>
        <end position="368"/>
    </location>
</feature>
<feature type="binding site" evidence="7">
    <location>
        <position position="147"/>
    </location>
    <ligand>
        <name>substrate</name>
    </ligand>
</feature>
<feature type="region of interest" description="RNA binding" evidence="7">
    <location>
        <begin position="248"/>
        <end position="254"/>
    </location>
</feature>
<proteinExistence type="inferred from homology"/>
<comment type="similarity">
    <text evidence="7">Belongs to the queuine tRNA-ribosyltransferase family.</text>
</comment>
<dbReference type="InterPro" id="IPR002616">
    <property type="entry name" value="tRNA_ribo_trans-like"/>
</dbReference>
<dbReference type="Pfam" id="PF01702">
    <property type="entry name" value="TGT"/>
    <property type="match status" value="1"/>
</dbReference>
<reference evidence="9 10" key="1">
    <citation type="submission" date="2019-07" db="EMBL/GenBank/DDBJ databases">
        <title>Genomic Encyclopedia of Type Strains, Phase III (KMG-III): the genomes of soil and plant-associated and newly described type strains.</title>
        <authorList>
            <person name="Whitman W."/>
        </authorList>
    </citation>
    <scope>NUCLEOTIDE SEQUENCE [LARGE SCALE GENOMIC DNA]</scope>
    <source>
        <strain evidence="9 10">BL24</strain>
    </source>
</reference>
<keyword evidence="2 7" id="KW-0808">Transferase</keyword>
<keyword evidence="10" id="KW-1185">Reference proteome</keyword>
<dbReference type="EMBL" id="VNHS01000006">
    <property type="protein sequence ID" value="TYP73830.1"/>
    <property type="molecule type" value="Genomic_DNA"/>
</dbReference>
<feature type="binding site" evidence="7">
    <location>
        <position position="190"/>
    </location>
    <ligand>
        <name>substrate</name>
    </ligand>
</feature>
<feature type="binding site" evidence="7">
    <location>
        <position position="217"/>
    </location>
    <ligand>
        <name>substrate</name>
    </ligand>
</feature>
<dbReference type="InterPro" id="IPR036511">
    <property type="entry name" value="TGT-like_sf"/>
</dbReference>
<comment type="function">
    <text evidence="7">Catalyzes the base-exchange of a guanine (G) residue with the queuine precursor 7-aminomethyl-7-deazaguanine (PreQ1) at position 34 (anticodon wobble position) in tRNAs with GU(N) anticodons (tRNA-Asp, -Asn, -His and -Tyr). Catalysis occurs through a double-displacement mechanism. The nucleophile active site attacks the C1' of nucleotide 34 to detach the guanine base from the RNA, forming a covalent enzyme-RNA intermediate. The proton acceptor active site deprotonates the incoming PreQ1, allowing a nucleophilic attack on the C1' of the ribose to form the product. After dissociation, two additional enzymatic reactions on the tRNA convert PreQ1 to queuine (Q), resulting in the hypermodified nucleoside queuosine (7-(((4,5-cis-dihydroxy-2-cyclopenten-1-yl)amino)methyl)-7-deazaguanosine).</text>
</comment>
<dbReference type="GO" id="GO:0005829">
    <property type="term" value="C:cytosol"/>
    <property type="evidence" value="ECO:0007669"/>
    <property type="project" value="TreeGrafter"/>
</dbReference>
<dbReference type="PANTHER" id="PTHR46499">
    <property type="entry name" value="QUEUINE TRNA-RIBOSYLTRANSFERASE"/>
    <property type="match status" value="1"/>
</dbReference>
<dbReference type="UniPathway" id="UPA00392"/>
<feature type="binding site" evidence="7">
    <location>
        <begin position="93"/>
        <end position="97"/>
    </location>
    <ligand>
        <name>substrate</name>
    </ligand>
</feature>
<dbReference type="GO" id="GO:0008616">
    <property type="term" value="P:tRNA queuosine(34) biosynthetic process"/>
    <property type="evidence" value="ECO:0007669"/>
    <property type="project" value="UniProtKB-UniRule"/>
</dbReference>
<feature type="binding site" evidence="7">
    <location>
        <position position="310"/>
    </location>
    <ligand>
        <name>Zn(2+)</name>
        <dbReference type="ChEBI" id="CHEBI:29105"/>
    </ligand>
</feature>
<dbReference type="GO" id="GO:0046872">
    <property type="term" value="F:metal ion binding"/>
    <property type="evidence" value="ECO:0007669"/>
    <property type="project" value="UniProtKB-KW"/>
</dbReference>
<evidence type="ECO:0000313" key="9">
    <source>
        <dbReference type="EMBL" id="TYP73830.1"/>
    </source>
</evidence>
<dbReference type="SUPFAM" id="SSF51713">
    <property type="entry name" value="tRNA-guanine transglycosylase"/>
    <property type="match status" value="1"/>
</dbReference>
<keyword evidence="5 7" id="KW-0862">Zinc</keyword>
<comment type="subunit">
    <text evidence="7">Homodimer. Within each dimer, one monomer is responsible for RNA recognition and catalysis, while the other monomer binds to the replacement base PreQ1.</text>
</comment>
<feature type="binding site" evidence="7">
    <location>
        <position position="305"/>
    </location>
    <ligand>
        <name>Zn(2+)</name>
        <dbReference type="ChEBI" id="CHEBI:29105"/>
    </ligand>
</feature>
<dbReference type="EC" id="2.4.2.29" evidence="7"/>
<dbReference type="GO" id="GO:0008479">
    <property type="term" value="F:tRNA-guanosine(34) queuine transglycosylase activity"/>
    <property type="evidence" value="ECO:0007669"/>
    <property type="project" value="UniProtKB-UniRule"/>
</dbReference>
<evidence type="ECO:0000256" key="6">
    <source>
        <dbReference type="ARBA" id="ARBA00050112"/>
    </source>
</evidence>
<name>A0A5S5C674_9BACL</name>
<feature type="binding site" evidence="7">
    <location>
        <position position="307"/>
    </location>
    <ligand>
        <name>Zn(2+)</name>
        <dbReference type="ChEBI" id="CHEBI:29105"/>
    </ligand>
</feature>
<evidence type="ECO:0000256" key="1">
    <source>
        <dbReference type="ARBA" id="ARBA00022676"/>
    </source>
</evidence>
<organism evidence="9 10">
    <name type="scientific">Paenibacillus methanolicus</name>
    <dbReference type="NCBI Taxonomy" id="582686"/>
    <lineage>
        <taxon>Bacteria</taxon>
        <taxon>Bacillati</taxon>
        <taxon>Bacillota</taxon>
        <taxon>Bacilli</taxon>
        <taxon>Bacillales</taxon>
        <taxon>Paenibacillaceae</taxon>
        <taxon>Paenibacillus</taxon>
    </lineage>
</organism>
<dbReference type="PANTHER" id="PTHR46499:SF1">
    <property type="entry name" value="QUEUINE TRNA-RIBOSYLTRANSFERASE"/>
    <property type="match status" value="1"/>
</dbReference>
<accession>A0A5S5C674</accession>
<dbReference type="FunFam" id="3.20.20.105:FF:000001">
    <property type="entry name" value="Queuine tRNA-ribosyltransferase"/>
    <property type="match status" value="1"/>
</dbReference>
<evidence type="ECO:0000256" key="3">
    <source>
        <dbReference type="ARBA" id="ARBA00022694"/>
    </source>
</evidence>
<comment type="cofactor">
    <cofactor evidence="7">
        <name>Zn(2+)</name>
        <dbReference type="ChEBI" id="CHEBI:29105"/>
    </cofactor>
    <text evidence="7">Binds 1 zinc ion per subunit.</text>
</comment>
<dbReference type="InterPro" id="IPR004803">
    <property type="entry name" value="TGT"/>
</dbReference>
<dbReference type="Proteomes" id="UP000323257">
    <property type="component" value="Unassembled WGS sequence"/>
</dbReference>
<keyword evidence="3 7" id="KW-0819">tRNA processing</keyword>
<keyword evidence="1 7" id="KW-0328">Glycosyltransferase</keyword>
<comment type="catalytic activity">
    <reaction evidence="6 7">
        <text>7-aminomethyl-7-carbaguanine + guanosine(34) in tRNA = 7-aminomethyl-7-carbaguanosine(34) in tRNA + guanine</text>
        <dbReference type="Rhea" id="RHEA:24104"/>
        <dbReference type="Rhea" id="RHEA-COMP:10341"/>
        <dbReference type="Rhea" id="RHEA-COMP:10342"/>
        <dbReference type="ChEBI" id="CHEBI:16235"/>
        <dbReference type="ChEBI" id="CHEBI:58703"/>
        <dbReference type="ChEBI" id="CHEBI:74269"/>
        <dbReference type="ChEBI" id="CHEBI:82833"/>
        <dbReference type="EC" id="2.4.2.29"/>
    </reaction>
</comment>
<evidence type="ECO:0000256" key="7">
    <source>
        <dbReference type="HAMAP-Rule" id="MF_00168"/>
    </source>
</evidence>
<evidence type="ECO:0000256" key="2">
    <source>
        <dbReference type="ARBA" id="ARBA00022679"/>
    </source>
</evidence>
<dbReference type="InterPro" id="IPR050076">
    <property type="entry name" value="ArchSynthase1/Queuine_TRR"/>
</dbReference>
<comment type="caution">
    <text evidence="9">The sequence shown here is derived from an EMBL/GenBank/DDBJ whole genome shotgun (WGS) entry which is preliminary data.</text>
</comment>
<evidence type="ECO:0000256" key="5">
    <source>
        <dbReference type="ARBA" id="ARBA00022833"/>
    </source>
</evidence>
<feature type="active site" description="Proton acceptor" evidence="7">
    <location>
        <position position="93"/>
    </location>
</feature>
<feature type="binding site" evidence="7">
    <location>
        <position position="336"/>
    </location>
    <ligand>
        <name>Zn(2+)</name>
        <dbReference type="ChEBI" id="CHEBI:29105"/>
    </ligand>
</feature>
<dbReference type="NCBIfam" id="TIGR00449">
    <property type="entry name" value="tgt_general"/>
    <property type="match status" value="1"/>
</dbReference>